<sequence>HGPFVFKINIIANTRAAYPIVLRKHVHDSRGLAVCTICPEGRYCNDSVNPQPCPKGHYCPNGSHDHNWKKCPPGTWNPSTEIGREDECQQCSPGKYCRNYGVLDFTSGDGSGSCYPGYYCKSGVNTPTPSANFTGIGGLCPEGMYCPEGTADPVGCPAGTFSNVKGLKNSSECQLCSYGKYCGEKNLTSPSGDCYAGFYCLRGSPSPNPAIVTSTGGPCPRGHFCKNGTSHPKGCRAGTYNPNTGEENCFTCMQGYYCPENSTDFTPYRCPTGHYCPNGTKGGYEFACPKGYYNDRTMAKSISDCTPCTPGYYCNQSGLTNPSAKCAAGWYCISKAYVDKPMDLDNFTSDDCVCPSNATGGECPPGHYCPEGSDLPKPCTGGYYCAGTRNTNETDFCSPGYYCTKGAWKPKPDDGVTGDICPEGRYCPRGTHIPIKCKRGTFSNSTGNSREDHCQNCTAGSYCENPGLSATSGLCSPGFYCPGGQYSKTAFACTSGHFCEAGSPVPIKCLPGTYQDETQQMKCKLCPSGYYCDRNNDLKDFSSYLCPRGYYCPNGTRFAIEYGCPNGTYGNDSQLTSADQCLLCQPGKYCKGSSHTFSGNCSAGYYCIRGSWTKTPTDYVTGQACPEGKYCIEGTESPENCPPEGMYCDRPGLVKPYGKCSARYYCSGRSISATPNNTVTGGVCTPGHYCPEGSPQPLPCEDGTFNKDYLQEECQICPEGFYCVGDKSQDPASCPVGFYCTNRTGYDWRPCPKGTYSNSLGLKKQSECRECDGGMYCGSPNASSVSGPCNPGYYCTEGSDVPNPELTSTGVAGPCPAGSYCPRNTTSPLPCPLGTYSNKTRLKSSDECEKCWFGYYCGQTGLTKYSTLCDAGFYCLRGAKVRNPDGSDETGGPCPKGSYCPQGTGRPKGCEPGTFTNQTGQSSCQLCCVGYYCDGNSSVCDKPCPPGHYCPEGTKYARQFPCPRGYFNNKSRGVDVRDCELCPSGKFCSPAGRDKPSGDCDGGWYCLRGAWSPQPVHLGSCSSNTTSCFCPNTTTGGECQPGEYCPPGSSQPIPCKKGHFCETPGLSNVTGPCDPGYYCLAGAQISSPRDNITGNVCYRGYYCPVGTPDPIKCPVGTFSNSLQNQNISDCEPCTEGNYCGTQGLSSPTGECDRGYYCPPGQFSKRPAKFRCTPGHFCPNGSISERPCESGSYQDEYGQWECKECPAGFYCDATILNVTQCMHGVQLPAPCPRGYYCPNGTAEYFTYGCPNGTYGNATHLKSSDQCTPCPPGKYCSGKSNKIWDGDCEAGYWCVQGASEKAPTDGQTGDKCSPGYYCPAGTVVERPCPIGTFSAARGLKLSSECKPCSPGQYCKQHGLNATSGNCSAGFYCQGNATVPTPVDGQTGDECSRGHYCPSGSSLPKPCDPGYYVNRSQSAECDPCPARYFCTNQVKPLPCSPGFYCPERTGFNLLPCPTGTFSPNFYLSSSQECLPCSSGFYCDALNSTVTSGPCMSGFYCRNGSDSRTPSGGNKGDAGICHEGYYCPDGDPLSPRACPRGTFNNLTHRSNVNECAQCLEGHYCGKSALNWPSGECYAGYYCKKGSSTPNPSNVTDTGGPCPKGYRCPNGTITPIPCSPGKYNPRSRQDSCLPCPAGYFCPNASYEYITCPDGFFCPNSSGHAEPCPIGTYKNYSYGNDVSDCKMCPPGEYCPISGQAKPRGLCAGGWYCHGGSWEEKPLNGSIFANYSACPLLGETGGFCTKGTFCPAGSDQPKPCTPGYYCEEDYLDKESGLCSPGYYCNGSTVHRKPTGLDNGGICEPGYYCPVGSSYQEPCWPGTYAPEYENQHRNNCRLCDPGKYCGSYALYKPEGNCSLGYYCPAGEILKSPPDKECQPGHFCPEGAGTHEPCPPGYYQPYKRMGLCHICPEGSYCDPAYARANLSSGINASTHGVVFPLDCPRGYYCPNGTRTKYQFPCPIGTFGNKSKLTSVDECEPCLKGHYCKKSGITKSSGVCYEGYYCTIRATLPNANITTDQGGPCPPGHYCIEGSYQPEPCPSGTYTPLLKQGRLSKCLDCPGGKYCANPGQAAPNGSCLPGFYCSSRALKPNPVNESYGDICPHGSYCPRGTASPFKCPPGTFNNLTSATNPTSCLPCTPGKFCEGYGLTSPSGDCDAGWYCSRGAHSKRPTSLTNLVYNNSLDFLCPAYLVNQTGGICPISSFCPKGSAQPESCLPGMFCETEGLSYPSGNCTEGFYCALGSNSSKPVMCQAGYYCPAGTPREEPCPPGTFNPDMKKGSISHCQNCTERYYCPLPAMTEVIFKCMQGYYCPSGSIHNDTMECTLGHRCESGSARPDPCPAGEYQDKPGHYKCKECPEGFYCPADGVIVPSNCTAGNYCPRGTKSKREHQCPPGTFSDKVGLIKASQCDPCEPGKFCAGYGNVKPSGDCAAGFYCKLNASSNTPDDHITGGPCHQGKYCPAGSVEGKDCPKGTFNNQTGQENVTNCLPCLPGFYCPDEGNALPTLKCTAGYWCKTGSHTPTPNDTSYGVRCPNGSYCPVGTPRPINCPAGSYQPDSGKTSLSDCKPCEPGMYCGKSGLHAVTGPCNPRFFCIANATTNEPRDGISGDICPEGHYCTQQTSEPYKCPNATFMNHTGASSCYRCPEGHYCTSGSTADICPAGYYCPEGTGFDIQPCPVGTFGERTRLVTIDQCSKCTSGHYCQFSGKSKVTGPCDGGYFCKVGVNTSKPSSENTGVGGICYPGYECPVGTGDPSPCKQGYYAPLAMMDSCLICPEGKYCNGTTIVPADCPAGSYCPNGTMFATQYLCPAGTFNNGTSQTSQSSCEQCWPGYYCEGEGLSEPSGVCDPGFYCAGGSAMKRPGDFGILDSSAANISCYSQCVCPAFNTSTGGICPVGHYCPKASTQPLRCKLGMYCANRGRYEPTDNCTAGYYCNETSTVPNQHECQMGHFCPEGTGVPVPCPAGTFSNTTKNTRREDCQECEGGYYCAGTQNINPTDQCDARYYCPGGQSVKTPSKYLCTAGHYCPRGSITPQSCWNGSYQNVTGQDGCNECPPGYYCNPALGPVVNPSPCPTGYYCPEGTTLGNTFACPKGTFNNRTRAQSIDECIECPAGKFCGWTGLSKPSGDCFAGYYCLKSSQYPYPVINLTAPANFTFKYYNDRCPPGYYCESGTAHPQNCPVGTFSTMGGIANASECGQCEAGRYCSFSGPVRLSRPPKCSAGYICLGGSSTPTPNDNIVGYKCPPGFYCTEGAKTKLSCGPGTFQPDSGQPSCIACQNGTMCPDYNTTSPSMCKLGYYCPAGLPIPCPNGTYGERDGLKTESECSDCPPGKYCPDLANTTPNLSCAAGWYCEGGAASPTPAPSYQFQRNGPCEKGNYCEEGTVTPTKCPPGTFRNTTGARSIYECLDCRPGYYCGSYGLEEPSDQCEKGFYCPEGSKANVSTPFDYQCIVGHYCPEGSAAPVPCPPGQYQPSKGMWECTKCPAGYYCLSTNDSNQIPCPERHYCPTGSSFPKLCPDGTYSKAGDVKFVSPDQCRNCITGQYCRAGSIFGPCAAGYYCKSRSPDPNPSSGNYSHQVEAGPCAVGYYCPSGTLNPIPCPNNTLKDYEGGNGLISDCKPCPAGKQCFGGNGNASSCPAGSYCELGSGGPQQCPMNTYRDLIDGKNITDCFPCPAGYWCNITGIAGFRGYECPVGYYCLEGQGPASCPGGRLRNSVGAKNSTGCSPCPARYYCPVGVANVDGIPCSATRYCPEGSALERLCRGGYYCPVMTGDPPICPAGYFCPANSSGITPCEYPDYCPEGSDRGLQCPLGYFSKRTAGNRTSLQDTCSICSAGYYGNHPMRFNCSECPAGYFCPEGTIGPHVHSCPQGYYCPARASEPIPCARGMYGNKHRAVSGSDCLQCPENTFNNILGMIACRPCGSSATSGRGSPTCECMGNYRSFQVSDGSCQCLAGYVYYNEVNKEKEEGNSDLSCQPKVDERCASGEVRLSRTRDCVDPDTVLCKQACPQNARFHLDVERGSCTCSYDALDDKCGNDCREKKPKISIQRNSTSSALYIITKSADSEKVEELNDDYGIADYDNDIHHTEIVTMQSSGITGVLVTNISQSPFEPAQNVPSTRVRRDVTNTTNDTKTSNPTAEPVLIPNPFLCIEIGSAILFKIEVNEVNRSLSHYPRYNKDHLFNENDRFDYGNFRLLHSLIRDTNKSLSTFANVFTEAGVFVFYDNAEPSREIIVKVTAQGEKCSEQFTNELLPASSIILTKYRVAKSEPENLSPNWLIIYGLTAFMLICVVMLVIATIIWRPRNFGRYSFRALRPKYKSLGAPIPVVPIPGIDDTPSDLGPRGVAEGAPSYQTESVKFELENFSVRTLYDKLEDQTLHVTSQLARHQADLRGFYERISQQAENLKQMLNNMDVTALIEATREAASQNVDNPQSKPGSDEEDKRLTKEIFLGGGNREEELMKTLQLLVDKIETGGPVIQHGGQGFTSEPIVQPIVQPISPSRTDIKQTEHMVTFSDTRDTGPPQGMGQSKHSGVWDIVKRLNDERIKVDHELRDGEQAEIKSLLKQQEERRNEMINMKALDLADKLSACTSEDEMRAIMNAHDEELRRLEHNLAAEKEQQMNNLKERLRKKREEREAALLKKQKKEAEDHDITLKDNELREFTTAGVLQLETALLSTITHEGTRDLANAEEKVEDDRANSLTRQIGDSFCDIVENLSGSGAISSAEAEEYLREHMKIEGDLERQRQEKKEMQIAAVKEKLEQRKKERMRKLKEKQELERAQAIEQELDLAEVDRRHTYEREELEAEYETEQAQHVVEIKKRVNKEHEQEVKKKYKDLLEKVGRERDVDPMLQQQILDQLRRDNENAMESLAKQKAQAMQATKDKIAARRARREAEARRLADETAARCILEEQSKSVVTKQELTAENIIIPDVPLPTESTEEKAIKKEQLRALEEMKDRHQKEENKLKKNVEFEARQAETDEEARFKSEKEKQVFELQQRQAADRQARQDLHPAEMERLMNAHQQEIENLIENLENDRTRQQDNLKRRLQERKRQRMDALQRKHEREEAREVLEQQKELKDVRANNVKETEKDAILQAIKDNGPDSSELVIRKILEKRHAQEMKDLDKTFQEERRVGIDESLAKLEEEHALQMDQQRKTHGEELKKLESENLPSEEYQQRKAQLLNKQQLQLSALERKHSEELRKLKTSATADWEVRYARAKLELKEKHYQEYADALSELSPEQSEAHKQSVEEALEAARELDEIKRKLEEEKRINDERQREENEEFERGQKQQMEEDLNQFELDLQKEEEEERKKNEKVMLSLNARKEDLLKERKMKVKQQIAKMSQQGASKDEKDTLLKEHSEDLARLMNKLDADRMRMQSSLEERLRKKRQEKRKEKTKELERTAEEEKVEHEGKQQAETERIQANEVLQLKESIQVDDLVAVARQAENQTSVPSQPTLPVTYRMAAPLTESEITSLLLQSPLYQKLENIKNLIHENKGEKSSTADGGYTDIKDDTLWSSDETLVPVDLNKLPARTFVVYKFGCFIVDLLTIHCQHVPVTLLLADKLPPNPQLARNAYRNSFYFDSNNQILYMRKERLENVGEFVLVLIHCLAHLKAENLRDDTEPSFVKEFHRGLAIVCDDLFFARYRRSCVPKSQSEDLEKVTELLDSNIKSSQDNAARSDVVGELLDVKLLRGSSKDGVHFSREGLVERLSKYSNFALSDKIQDLLGNANDKSEQAHIQGTDIYIEDRLQELQASVRPISRFAQSRGSLVSRDTAREFSRGMAVSRSTTAYPGSRKRPATEGQSSGDYDLRRSFVEVQIRDIQEKVDYLNEEFSEITVQLLDQNSHVEELETEALAKTDALKALAEGSDEYTHQQELLRQTAVTLTTKKNLVESLELKKRSCVQRLELFRNQLEEKTVQLAQYEQEQRQKTETKLKAKKDSVHKKSMQGRQ</sequence>
<gene>
    <name evidence="4" type="ORF">PACLA_8A028293</name>
</gene>
<feature type="region of interest" description="Disordered" evidence="2">
    <location>
        <begin position="5316"/>
        <end position="5336"/>
    </location>
</feature>
<comment type="caution">
    <text evidence="4">The sequence shown here is derived from an EMBL/GenBank/DDBJ whole genome shotgun (WGS) entry which is preliminary data.</text>
</comment>
<name>A0A7D9HQZ2_PARCT</name>
<feature type="region of interest" description="Disordered" evidence="2">
    <location>
        <begin position="5014"/>
        <end position="5050"/>
    </location>
</feature>
<feature type="region of interest" description="Disordered" evidence="2">
    <location>
        <begin position="4934"/>
        <end position="4987"/>
    </location>
</feature>
<feature type="region of interest" description="Disordered" evidence="2">
    <location>
        <begin position="5767"/>
        <end position="5792"/>
    </location>
</feature>
<dbReference type="SUPFAM" id="SSF57184">
    <property type="entry name" value="Growth factor receptor domain"/>
    <property type="match status" value="8"/>
</dbReference>
<evidence type="ECO:0000256" key="2">
    <source>
        <dbReference type="SAM" id="MobiDB-lite"/>
    </source>
</evidence>
<feature type="non-terminal residue" evidence="4">
    <location>
        <position position="5936"/>
    </location>
</feature>
<dbReference type="PANTHER" id="PTHR46104">
    <property type="entry name" value="GENE 9195-RELATED-RELATED"/>
    <property type="match status" value="1"/>
</dbReference>
<accession>A0A7D9HQZ2</accession>
<keyword evidence="3" id="KW-1133">Transmembrane helix</keyword>
<dbReference type="InterPro" id="IPR009030">
    <property type="entry name" value="Growth_fac_rcpt_cys_sf"/>
</dbReference>
<dbReference type="SMART" id="SM01411">
    <property type="entry name" value="Ephrin_rec_like"/>
    <property type="match status" value="56"/>
</dbReference>
<evidence type="ECO:0000256" key="3">
    <source>
        <dbReference type="SAM" id="Phobius"/>
    </source>
</evidence>
<proteinExistence type="predicted"/>
<dbReference type="OrthoDB" id="439917at2759"/>
<feature type="compositionally biased region" description="Basic and acidic residues" evidence="2">
    <location>
        <begin position="5375"/>
        <end position="5401"/>
    </location>
</feature>
<feature type="region of interest" description="Disordered" evidence="2">
    <location>
        <begin position="5127"/>
        <end position="5156"/>
    </location>
</feature>
<feature type="region of interest" description="Disordered" evidence="2">
    <location>
        <begin position="5215"/>
        <end position="5234"/>
    </location>
</feature>
<feature type="compositionally biased region" description="Basic and acidic residues" evidence="2">
    <location>
        <begin position="5014"/>
        <end position="5027"/>
    </location>
</feature>
<feature type="compositionally biased region" description="Basic residues" evidence="2">
    <location>
        <begin position="5926"/>
        <end position="5936"/>
    </location>
</feature>
<dbReference type="SMART" id="SM00289">
    <property type="entry name" value="WR1"/>
    <property type="match status" value="8"/>
</dbReference>
<reference evidence="4" key="1">
    <citation type="submission" date="2020-04" db="EMBL/GenBank/DDBJ databases">
        <authorList>
            <person name="Alioto T."/>
            <person name="Alioto T."/>
            <person name="Gomez Garrido J."/>
        </authorList>
    </citation>
    <scope>NUCLEOTIDE SEQUENCE</scope>
    <source>
        <strain evidence="4">A484AB</strain>
    </source>
</reference>
<feature type="compositionally biased region" description="Basic and acidic residues" evidence="2">
    <location>
        <begin position="5245"/>
        <end position="5274"/>
    </location>
</feature>
<dbReference type="PANTHER" id="PTHR46104:SF1">
    <property type="entry name" value="GENE 9195-RELATED"/>
    <property type="match status" value="1"/>
</dbReference>
<feature type="compositionally biased region" description="Basic and acidic residues" evidence="2">
    <location>
        <begin position="5035"/>
        <end position="5050"/>
    </location>
</feature>
<keyword evidence="1" id="KW-0175">Coiled coil</keyword>
<keyword evidence="5" id="KW-1185">Reference proteome</keyword>
<feature type="compositionally biased region" description="Basic and acidic residues" evidence="2">
    <location>
        <begin position="5358"/>
        <end position="5368"/>
    </location>
</feature>
<dbReference type="InterPro" id="IPR006150">
    <property type="entry name" value="Cys_repeat_1"/>
</dbReference>
<evidence type="ECO:0000313" key="5">
    <source>
        <dbReference type="Proteomes" id="UP001152795"/>
    </source>
</evidence>
<feature type="region of interest" description="Disordered" evidence="2">
    <location>
        <begin position="5245"/>
        <end position="5276"/>
    </location>
</feature>
<dbReference type="Gene3D" id="2.10.50.10">
    <property type="entry name" value="Tumor Necrosis Factor Receptor, subunit A, domain 2"/>
    <property type="match status" value="15"/>
</dbReference>
<dbReference type="Proteomes" id="UP001152795">
    <property type="component" value="Unassembled WGS sequence"/>
</dbReference>
<feature type="region of interest" description="Disordered" evidence="2">
    <location>
        <begin position="5912"/>
        <end position="5936"/>
    </location>
</feature>
<protein>
    <submittedName>
        <fullName evidence="4">Myosin-2 heavy chain</fullName>
    </submittedName>
</protein>
<feature type="coiled-coil region" evidence="1">
    <location>
        <begin position="4572"/>
        <end position="4630"/>
    </location>
</feature>
<keyword evidence="3" id="KW-0472">Membrane</keyword>
<feature type="compositionally biased region" description="Basic and acidic residues" evidence="2">
    <location>
        <begin position="5912"/>
        <end position="5925"/>
    </location>
</feature>
<evidence type="ECO:0000256" key="1">
    <source>
        <dbReference type="SAM" id="Coils"/>
    </source>
</evidence>
<feature type="compositionally biased region" description="Basic and acidic residues" evidence="2">
    <location>
        <begin position="4934"/>
        <end position="4973"/>
    </location>
</feature>
<feature type="compositionally biased region" description="Polar residues" evidence="2">
    <location>
        <begin position="4404"/>
        <end position="4416"/>
    </location>
</feature>
<feature type="transmembrane region" description="Helical" evidence="3">
    <location>
        <begin position="4257"/>
        <end position="4281"/>
    </location>
</feature>
<dbReference type="EMBL" id="CACRXK020001325">
    <property type="protein sequence ID" value="CAB3988443.1"/>
    <property type="molecule type" value="Genomic_DNA"/>
</dbReference>
<keyword evidence="3" id="KW-0812">Transmembrane</keyword>
<evidence type="ECO:0000313" key="4">
    <source>
        <dbReference type="EMBL" id="CAB3988443.1"/>
    </source>
</evidence>
<feature type="coiled-coil region" evidence="1">
    <location>
        <begin position="4707"/>
        <end position="4773"/>
    </location>
</feature>
<feature type="region of interest" description="Disordered" evidence="2">
    <location>
        <begin position="4403"/>
        <end position="4424"/>
    </location>
</feature>
<feature type="compositionally biased region" description="Basic and acidic residues" evidence="2">
    <location>
        <begin position="5127"/>
        <end position="5148"/>
    </location>
</feature>
<feature type="compositionally biased region" description="Basic and acidic residues" evidence="2">
    <location>
        <begin position="5224"/>
        <end position="5234"/>
    </location>
</feature>
<organism evidence="4 5">
    <name type="scientific">Paramuricea clavata</name>
    <name type="common">Red gorgonian</name>
    <name type="synonym">Violescent sea-whip</name>
    <dbReference type="NCBI Taxonomy" id="317549"/>
    <lineage>
        <taxon>Eukaryota</taxon>
        <taxon>Metazoa</taxon>
        <taxon>Cnidaria</taxon>
        <taxon>Anthozoa</taxon>
        <taxon>Octocorallia</taxon>
        <taxon>Malacalcyonacea</taxon>
        <taxon>Plexauridae</taxon>
        <taxon>Paramuricea</taxon>
    </lineage>
</organism>
<feature type="region of interest" description="Disordered" evidence="2">
    <location>
        <begin position="5358"/>
        <end position="5401"/>
    </location>
</feature>
<feature type="coiled-coil region" evidence="1">
    <location>
        <begin position="4836"/>
        <end position="4863"/>
    </location>
</feature>